<dbReference type="InterPro" id="IPR018200">
    <property type="entry name" value="USP_CS"/>
</dbReference>
<dbReference type="PROSITE" id="PS50206">
    <property type="entry name" value="RHODANESE_3"/>
    <property type="match status" value="1"/>
</dbReference>
<dbReference type="CDD" id="cd02674">
    <property type="entry name" value="Peptidase_C19R"/>
    <property type="match status" value="1"/>
</dbReference>
<evidence type="ECO:0000259" key="7">
    <source>
        <dbReference type="PROSITE" id="PS50235"/>
    </source>
</evidence>
<dbReference type="SUPFAM" id="SSF52821">
    <property type="entry name" value="Rhodanese/Cell cycle control phosphatase"/>
    <property type="match status" value="1"/>
</dbReference>
<feature type="coiled-coil region" evidence="4">
    <location>
        <begin position="87"/>
        <end position="121"/>
    </location>
</feature>
<keyword evidence="4" id="KW-0175">Coiled coil</keyword>
<name>A0AAE1HQ54_9NEOP</name>
<evidence type="ECO:0000256" key="1">
    <source>
        <dbReference type="ARBA" id="ARBA00000707"/>
    </source>
</evidence>
<dbReference type="Gene3D" id="3.90.70.10">
    <property type="entry name" value="Cysteine proteinases"/>
    <property type="match status" value="1"/>
</dbReference>
<gene>
    <name evidence="8" type="ORF">KUF71_013673</name>
</gene>
<dbReference type="InterPro" id="IPR001394">
    <property type="entry name" value="Peptidase_C19_UCH"/>
</dbReference>
<comment type="caution">
    <text evidence="8">The sequence shown here is derived from an EMBL/GenBank/DDBJ whole genome shotgun (WGS) entry which is preliminary data.</text>
</comment>
<keyword evidence="3 8" id="KW-0378">Hydrolase</keyword>
<dbReference type="PROSITE" id="PS00973">
    <property type="entry name" value="USP_2"/>
    <property type="match status" value="1"/>
</dbReference>
<dbReference type="SUPFAM" id="SSF140856">
    <property type="entry name" value="USP8 N-terminal domain-like"/>
    <property type="match status" value="1"/>
</dbReference>
<reference evidence="8" key="1">
    <citation type="submission" date="2021-07" db="EMBL/GenBank/DDBJ databases">
        <authorList>
            <person name="Catto M.A."/>
            <person name="Jacobson A."/>
            <person name="Kennedy G."/>
            <person name="Labadie P."/>
            <person name="Hunt B.G."/>
            <person name="Srinivasan R."/>
        </authorList>
    </citation>
    <scope>NUCLEOTIDE SEQUENCE</scope>
    <source>
        <strain evidence="8">PL_HMW_Pooled</strain>
        <tissue evidence="8">Head</tissue>
    </source>
</reference>
<dbReference type="Gene3D" id="1.20.58.80">
    <property type="entry name" value="Phosphotransferase system, lactose/cellobiose-type IIA subunit"/>
    <property type="match status" value="1"/>
</dbReference>
<dbReference type="GO" id="GO:0004843">
    <property type="term" value="F:cysteine-type deubiquitinase activity"/>
    <property type="evidence" value="ECO:0007669"/>
    <property type="project" value="UniProtKB-UniRule"/>
</dbReference>
<evidence type="ECO:0000259" key="6">
    <source>
        <dbReference type="PROSITE" id="PS50206"/>
    </source>
</evidence>
<feature type="domain" description="USP" evidence="7">
    <location>
        <begin position="567"/>
        <end position="900"/>
    </location>
</feature>
<reference evidence="8" key="2">
    <citation type="journal article" date="2023" name="BMC Genomics">
        <title>Pest status, molecular evolution, and epigenetic factors derived from the genome assembly of Frankliniella fusca, a thysanopteran phytovirus vector.</title>
        <authorList>
            <person name="Catto M.A."/>
            <person name="Labadie P.E."/>
            <person name="Jacobson A.L."/>
            <person name="Kennedy G.G."/>
            <person name="Srinivasan R."/>
            <person name="Hunt B.G."/>
        </authorList>
    </citation>
    <scope>NUCLEOTIDE SEQUENCE</scope>
    <source>
        <strain evidence="8">PL_HMW_Pooled</strain>
    </source>
</reference>
<evidence type="ECO:0000256" key="4">
    <source>
        <dbReference type="SAM" id="Coils"/>
    </source>
</evidence>
<evidence type="ECO:0000313" key="8">
    <source>
        <dbReference type="EMBL" id="KAK3925466.1"/>
    </source>
</evidence>
<dbReference type="GO" id="GO:0016579">
    <property type="term" value="P:protein deubiquitination"/>
    <property type="evidence" value="ECO:0007669"/>
    <property type="project" value="InterPro"/>
</dbReference>
<dbReference type="InterPro" id="IPR038765">
    <property type="entry name" value="Papain-like_cys_pep_sf"/>
</dbReference>
<dbReference type="EC" id="3.4.19.12" evidence="3"/>
<keyword evidence="3" id="KW-0645">Protease</keyword>
<keyword evidence="3" id="KW-0833">Ubl conjugation pathway</keyword>
<dbReference type="Pfam" id="PF08969">
    <property type="entry name" value="USP8_dimer"/>
    <property type="match status" value="1"/>
</dbReference>
<evidence type="ECO:0000256" key="3">
    <source>
        <dbReference type="RuleBase" id="RU366025"/>
    </source>
</evidence>
<sequence length="901" mass="102972">MPATTLKKPLKIGKCLEDLKPFYDTDFSKKDVSKLWKAAPKLLDGAKDNRRKGDEEASYIQFMKYLSLTTYLRQSERFKRIKGDVDMNLLQRNMEFAMDSAEELTESLQERYEKLKDKEKSKLDAILLKEKSEAVKEKPNQPDVLILETPPEKERKSMACIELFKILEEKPASVLILDVRSKKDFLESHIKFDCCISVPQDILGTMCSAAKLAEKLPLESKKKWDKRLEVEHLVLMDLQSSFSNVPPDSPLDRLQTIILKWDPHNKYKCKPLVLDGGYMEWFNHYPMYTSNSNIQLPLEAFDEHLHIDDVVYPELLDETPKFSRATKPTMRETSIPNVLAGEKSIELLANGKDNKTSATDVKKEPSRIHENEFSSIANFNNNPSLNIPSIDRSSKVEALKMYKDTGGQQDRNDLTDKDRITQYQNEKNLLLNEENELLKKKEDEFRIKKDVGIEPSKSAFFSSPFNGDIKSIGESEIPDITKVRGNPSTPTAAKNLDLGTLTSGPGLKRSRSSPNIAQAIQDSEQKPPLPHFDRNSKPVIQKPQNLDFINRQRNFQEVYGTVKPGLTGLRNLGNSCYMNSILQCISNISILNNYFCNLKYKEDMNRSPSNPTRGEVADEVAHVIRSLWLGQYRSIACRDFKRVIGKHMEQFRGCGQQDAHEFLTFLMDWLHNDLKIVKEDGVKEVPSSIASSKNNNVDAIAGGINAWKDFKSKHESFMLAAFFIQQVSTVQCCVCGAKSMNFEEPTSNLTLLLPSTQRCTLLECLRLYTSKEKISGYKCESCHGLHDAEKSVDLCRLPPILIIHLKRFYADGFYQKRQTFVDFPLENLDMRNYTPNGNQQYTIYNLCGVSNHYGTLEGGHYTAFCRNGLKWYKYDDQDVSEISRSDVKSSNAYILFYEAVK</sequence>
<dbReference type="PROSITE" id="PS50235">
    <property type="entry name" value="USP_3"/>
    <property type="match status" value="1"/>
</dbReference>
<dbReference type="Gene3D" id="3.40.250.10">
    <property type="entry name" value="Rhodanese-like domain"/>
    <property type="match status" value="1"/>
</dbReference>
<dbReference type="Proteomes" id="UP001219518">
    <property type="component" value="Unassembled WGS sequence"/>
</dbReference>
<keyword evidence="9" id="KW-1185">Reference proteome</keyword>
<proteinExistence type="inferred from homology"/>
<dbReference type="InterPro" id="IPR015063">
    <property type="entry name" value="USP8_dimer"/>
</dbReference>
<protein>
    <recommendedName>
        <fullName evidence="3">Ubiquitin carboxyl-terminal hydrolase</fullName>
        <ecNumber evidence="3">3.4.19.12</ecNumber>
    </recommendedName>
</protein>
<evidence type="ECO:0000256" key="2">
    <source>
        <dbReference type="ARBA" id="ARBA00009085"/>
    </source>
</evidence>
<dbReference type="Pfam" id="PF00443">
    <property type="entry name" value="UCH"/>
    <property type="match status" value="1"/>
</dbReference>
<dbReference type="PANTHER" id="PTHR21646">
    <property type="entry name" value="UBIQUITIN CARBOXYL-TERMINAL HYDROLASE"/>
    <property type="match status" value="1"/>
</dbReference>
<dbReference type="EMBL" id="JAHWGI010001227">
    <property type="protein sequence ID" value="KAK3925466.1"/>
    <property type="molecule type" value="Genomic_DNA"/>
</dbReference>
<dbReference type="InterPro" id="IPR050185">
    <property type="entry name" value="Ub_carboxyl-term_hydrolase"/>
</dbReference>
<evidence type="ECO:0000313" key="9">
    <source>
        <dbReference type="Proteomes" id="UP001219518"/>
    </source>
</evidence>
<dbReference type="SUPFAM" id="SSF54001">
    <property type="entry name" value="Cysteine proteinases"/>
    <property type="match status" value="1"/>
</dbReference>
<keyword evidence="3" id="KW-0788">Thiol protease</keyword>
<feature type="region of interest" description="Disordered" evidence="5">
    <location>
        <begin position="479"/>
        <end position="516"/>
    </location>
</feature>
<dbReference type="PANTHER" id="PTHR21646:SF46">
    <property type="entry name" value="UBIQUITIN CARBOXYL-TERMINAL HYDROLASE"/>
    <property type="match status" value="1"/>
</dbReference>
<dbReference type="PROSITE" id="PS00972">
    <property type="entry name" value="USP_1"/>
    <property type="match status" value="1"/>
</dbReference>
<dbReference type="InterPro" id="IPR028889">
    <property type="entry name" value="USP"/>
</dbReference>
<feature type="domain" description="Rhodanese" evidence="6">
    <location>
        <begin position="273"/>
        <end position="290"/>
    </location>
</feature>
<comment type="similarity">
    <text evidence="2 3">Belongs to the peptidase C19 family.</text>
</comment>
<evidence type="ECO:0000256" key="5">
    <source>
        <dbReference type="SAM" id="MobiDB-lite"/>
    </source>
</evidence>
<dbReference type="InterPro" id="IPR001763">
    <property type="entry name" value="Rhodanese-like_dom"/>
</dbReference>
<organism evidence="8 9">
    <name type="scientific">Frankliniella fusca</name>
    <dbReference type="NCBI Taxonomy" id="407009"/>
    <lineage>
        <taxon>Eukaryota</taxon>
        <taxon>Metazoa</taxon>
        <taxon>Ecdysozoa</taxon>
        <taxon>Arthropoda</taxon>
        <taxon>Hexapoda</taxon>
        <taxon>Insecta</taxon>
        <taxon>Pterygota</taxon>
        <taxon>Neoptera</taxon>
        <taxon>Paraneoptera</taxon>
        <taxon>Thysanoptera</taxon>
        <taxon>Terebrantia</taxon>
        <taxon>Thripoidea</taxon>
        <taxon>Thripidae</taxon>
        <taxon>Frankliniella</taxon>
    </lineage>
</organism>
<comment type="catalytic activity">
    <reaction evidence="1 3">
        <text>Thiol-dependent hydrolysis of ester, thioester, amide, peptide and isopeptide bonds formed by the C-terminal Gly of ubiquitin (a 76-residue protein attached to proteins as an intracellular targeting signal).</text>
        <dbReference type="EC" id="3.4.19.12"/>
    </reaction>
</comment>
<dbReference type="AlphaFoldDB" id="A0AAE1HQ54"/>
<accession>A0AAE1HQ54</accession>
<dbReference type="InterPro" id="IPR036873">
    <property type="entry name" value="Rhodanese-like_dom_sf"/>
</dbReference>
<dbReference type="GO" id="GO:0006508">
    <property type="term" value="P:proteolysis"/>
    <property type="evidence" value="ECO:0007669"/>
    <property type="project" value="UniProtKB-KW"/>
</dbReference>